<proteinExistence type="predicted"/>
<dbReference type="AlphaFoldDB" id="X0WM24"/>
<evidence type="ECO:0000313" key="2">
    <source>
        <dbReference type="EMBL" id="GAG31999.1"/>
    </source>
</evidence>
<dbReference type="EMBL" id="BARS01040099">
    <property type="protein sequence ID" value="GAG31999.1"/>
    <property type="molecule type" value="Genomic_DNA"/>
</dbReference>
<dbReference type="Pfam" id="PF14090">
    <property type="entry name" value="HTH_39"/>
    <property type="match status" value="1"/>
</dbReference>
<reference evidence="2" key="1">
    <citation type="journal article" date="2014" name="Front. Microbiol.">
        <title>High frequency of phylogenetically diverse reductive dehalogenase-homologous genes in deep subseafloor sedimentary metagenomes.</title>
        <authorList>
            <person name="Kawai M."/>
            <person name="Futagami T."/>
            <person name="Toyoda A."/>
            <person name="Takaki Y."/>
            <person name="Nishi S."/>
            <person name="Hori S."/>
            <person name="Arai W."/>
            <person name="Tsubouchi T."/>
            <person name="Morono Y."/>
            <person name="Uchiyama I."/>
            <person name="Ito T."/>
            <person name="Fujiyama A."/>
            <person name="Inagaki F."/>
            <person name="Takami H."/>
        </authorList>
    </citation>
    <scope>NUCLEOTIDE SEQUENCE</scope>
    <source>
        <strain evidence="2">Expedition CK06-06</strain>
    </source>
</reference>
<dbReference type="InterPro" id="IPR055245">
    <property type="entry name" value="HTH_proteobacteria"/>
</dbReference>
<protein>
    <recommendedName>
        <fullName evidence="1">Winged helix-turn-helix domain-containing protein</fullName>
    </recommendedName>
</protein>
<sequence length="68" mass="7716">MTQNEQLVTYLRGTGRELSAAQAQARFGIQNLSARMSELRQGDFRVRTRLNSTGKTSYAVSRRLMHQA</sequence>
<accession>X0WM24</accession>
<evidence type="ECO:0000259" key="1">
    <source>
        <dbReference type="Pfam" id="PF14090"/>
    </source>
</evidence>
<organism evidence="2">
    <name type="scientific">marine sediment metagenome</name>
    <dbReference type="NCBI Taxonomy" id="412755"/>
    <lineage>
        <taxon>unclassified sequences</taxon>
        <taxon>metagenomes</taxon>
        <taxon>ecological metagenomes</taxon>
    </lineage>
</organism>
<feature type="domain" description="Winged helix-turn-helix" evidence="1">
    <location>
        <begin position="2"/>
        <end position="62"/>
    </location>
</feature>
<comment type="caution">
    <text evidence="2">The sequence shown here is derived from an EMBL/GenBank/DDBJ whole genome shotgun (WGS) entry which is preliminary data.</text>
</comment>
<name>X0WM24_9ZZZZ</name>
<gene>
    <name evidence="2" type="ORF">S01H1_61175</name>
</gene>